<organism evidence="4 5">
    <name type="scientific">Rhodoblastus sphagnicola</name>
    <dbReference type="NCBI Taxonomy" id="333368"/>
    <lineage>
        <taxon>Bacteria</taxon>
        <taxon>Pseudomonadati</taxon>
        <taxon>Pseudomonadota</taxon>
        <taxon>Alphaproteobacteria</taxon>
        <taxon>Hyphomicrobiales</taxon>
        <taxon>Rhodoblastaceae</taxon>
        <taxon>Rhodoblastus</taxon>
    </lineage>
</organism>
<comment type="caution">
    <text evidence="4">The sequence shown here is derived from an EMBL/GenBank/DDBJ whole genome shotgun (WGS) entry which is preliminary data.</text>
</comment>
<evidence type="ECO:0000313" key="5">
    <source>
        <dbReference type="Proteomes" id="UP000239089"/>
    </source>
</evidence>
<accession>A0A2S6NBQ5</accession>
<dbReference type="Pfam" id="PF00156">
    <property type="entry name" value="Pribosyltran"/>
    <property type="match status" value="1"/>
</dbReference>
<protein>
    <submittedName>
        <fullName evidence="4">Amidophosphoribosyltransferase</fullName>
    </submittedName>
</protein>
<dbReference type="Pfam" id="PF18912">
    <property type="entry name" value="DZR_2"/>
    <property type="match status" value="1"/>
</dbReference>
<keyword evidence="4" id="KW-0808">Transferase</keyword>
<dbReference type="SUPFAM" id="SSF53271">
    <property type="entry name" value="PRTase-like"/>
    <property type="match status" value="1"/>
</dbReference>
<name>A0A2S6NBQ5_9HYPH</name>
<keyword evidence="4" id="KW-0328">Glycosyltransferase</keyword>
<sequence>MLASGLDAIKRAGLFRRVRALALDLLYPPVCLSCRRAIAADGGLCAACWRAVRFIERPYCERLGTPFEASLGADESGRTVSLEARADPPVFSRLRAVACFEEGPARTLVHRLKYGDRHEIAAPMGRWMARAGAELLDDADLLIPVPLHPRRLAQRRFNQSAALAREIARHCGAPVETGLLSRVKPTPPQVGLNRRLRALNMQGAFAADPRRKGELAGRRLVLVDDVATSGATLNAAARVLLRAGAERVDALVFARVVTETRNESI</sequence>
<dbReference type="PANTHER" id="PTHR47505:SF1">
    <property type="entry name" value="DNA UTILIZATION PROTEIN YHGH"/>
    <property type="match status" value="1"/>
</dbReference>
<proteinExistence type="inferred from homology"/>
<evidence type="ECO:0000313" key="4">
    <source>
        <dbReference type="EMBL" id="PPQ32048.1"/>
    </source>
</evidence>
<reference evidence="4 5" key="1">
    <citation type="journal article" date="2018" name="Arch. Microbiol.">
        <title>New insights into the metabolic potential of the phototrophic purple bacterium Rhodopila globiformis DSM 161(T) from its draft genome sequence and evidence for a vanadium-dependent nitrogenase.</title>
        <authorList>
            <person name="Imhoff J.F."/>
            <person name="Rahn T."/>
            <person name="Kunzel S."/>
            <person name="Neulinger S.C."/>
        </authorList>
    </citation>
    <scope>NUCLEOTIDE SEQUENCE [LARGE SCALE GENOMIC DNA]</scope>
    <source>
        <strain evidence="4 5">DSM 16996</strain>
    </source>
</reference>
<dbReference type="Gene3D" id="3.40.50.2020">
    <property type="match status" value="1"/>
</dbReference>
<dbReference type="GO" id="GO:0016757">
    <property type="term" value="F:glycosyltransferase activity"/>
    <property type="evidence" value="ECO:0007669"/>
    <property type="project" value="UniProtKB-KW"/>
</dbReference>
<dbReference type="CDD" id="cd06223">
    <property type="entry name" value="PRTases_typeI"/>
    <property type="match status" value="1"/>
</dbReference>
<dbReference type="OrthoDB" id="9779910at2"/>
<feature type="domain" description="Phosphoribosyltransferase" evidence="2">
    <location>
        <begin position="163"/>
        <end position="256"/>
    </location>
</feature>
<dbReference type="InterPro" id="IPR029057">
    <property type="entry name" value="PRTase-like"/>
</dbReference>
<comment type="similarity">
    <text evidence="1">Belongs to the ComF/GntX family.</text>
</comment>
<evidence type="ECO:0000256" key="1">
    <source>
        <dbReference type="ARBA" id="ARBA00008007"/>
    </source>
</evidence>
<keyword evidence="5" id="KW-1185">Reference proteome</keyword>
<dbReference type="PANTHER" id="PTHR47505">
    <property type="entry name" value="DNA UTILIZATION PROTEIN YHGH"/>
    <property type="match status" value="1"/>
</dbReference>
<evidence type="ECO:0000259" key="3">
    <source>
        <dbReference type="Pfam" id="PF18912"/>
    </source>
</evidence>
<dbReference type="InterPro" id="IPR000836">
    <property type="entry name" value="PRTase_dom"/>
</dbReference>
<dbReference type="Proteomes" id="UP000239089">
    <property type="component" value="Unassembled WGS sequence"/>
</dbReference>
<dbReference type="InterPro" id="IPR044005">
    <property type="entry name" value="DZR_2"/>
</dbReference>
<dbReference type="AlphaFoldDB" id="A0A2S6NBQ5"/>
<gene>
    <name evidence="4" type="ORF">CCR94_07325</name>
</gene>
<evidence type="ECO:0000259" key="2">
    <source>
        <dbReference type="Pfam" id="PF00156"/>
    </source>
</evidence>
<feature type="domain" description="Double zinc ribbon" evidence="3">
    <location>
        <begin position="22"/>
        <end position="70"/>
    </location>
</feature>
<dbReference type="EMBL" id="NHSJ01000045">
    <property type="protein sequence ID" value="PPQ32048.1"/>
    <property type="molecule type" value="Genomic_DNA"/>
</dbReference>
<dbReference type="InterPro" id="IPR051910">
    <property type="entry name" value="ComF/GntX_DNA_util-trans"/>
</dbReference>